<dbReference type="GO" id="GO:0044732">
    <property type="term" value="C:mitotic spindle pole body"/>
    <property type="evidence" value="ECO:0007669"/>
    <property type="project" value="TreeGrafter"/>
</dbReference>
<feature type="region of interest" description="Disordered" evidence="1">
    <location>
        <begin position="1"/>
        <end position="27"/>
    </location>
</feature>
<gene>
    <name evidence="2" type="ORF">BDV95DRAFT_601023</name>
</gene>
<feature type="compositionally biased region" description="Polar residues" evidence="1">
    <location>
        <begin position="335"/>
        <end position="355"/>
    </location>
</feature>
<protein>
    <recommendedName>
        <fullName evidence="4">Cytokinesis regulator</fullName>
    </recommendedName>
</protein>
<dbReference type="EMBL" id="JAADJZ010000001">
    <property type="protein sequence ID" value="KAF2878361.1"/>
    <property type="molecule type" value="Genomic_DNA"/>
</dbReference>
<feature type="compositionally biased region" description="Polar residues" evidence="1">
    <location>
        <begin position="517"/>
        <end position="531"/>
    </location>
</feature>
<feature type="compositionally biased region" description="Polar residues" evidence="1">
    <location>
        <begin position="410"/>
        <end position="424"/>
    </location>
</feature>
<feature type="region of interest" description="Disordered" evidence="1">
    <location>
        <begin position="41"/>
        <end position="60"/>
    </location>
</feature>
<keyword evidence="3" id="KW-1185">Reference proteome</keyword>
<proteinExistence type="predicted"/>
<feature type="region of interest" description="Disordered" evidence="1">
    <location>
        <begin position="707"/>
        <end position="729"/>
    </location>
</feature>
<name>A0A7C8MJI6_9PLEO</name>
<dbReference type="AlphaFoldDB" id="A0A7C8MJI6"/>
<dbReference type="PANTHER" id="PTHR35140:SF1">
    <property type="entry name" value="MITOTIC CHECK POINT PROTEIN BFA1"/>
    <property type="match status" value="1"/>
</dbReference>
<comment type="caution">
    <text evidence="2">The sequence shown here is derived from an EMBL/GenBank/DDBJ whole genome shotgun (WGS) entry which is preliminary data.</text>
</comment>
<dbReference type="PANTHER" id="PTHR35140">
    <property type="entry name" value="MITOTIC CHECK POINT PROTEIN BFA1"/>
    <property type="match status" value="1"/>
</dbReference>
<feature type="region of interest" description="Disordered" evidence="1">
    <location>
        <begin position="319"/>
        <end position="379"/>
    </location>
</feature>
<feature type="region of interest" description="Disordered" evidence="1">
    <location>
        <begin position="749"/>
        <end position="809"/>
    </location>
</feature>
<sequence length="867" mass="94156">MATHKGSFAQRMASMASRASSVENWDDDGDFDAQGDLFTSSISTMPSLTSSRVSARTESNAGDDDWQVLITPNDALSTINAISSAKQAGIPIPRTVPSSALLGGSIKRLGKKKSNRKIAVDDDWGNDLELPADASHGLKLKAPLPRTPADDQDDFDDWGEGSLGIRFGGTRREARGGRSSSVSAMSPSLGSCMTLESEDDDLMGLVLPNEPLDFNARLEKLKQSELPTPDVSPLPTQRNRELPPTSVPVLAPAPEFTSSPLALLTPSHVADNYPAPEQKTKVTDDDDDFLDGLDFGTDDVLDSKKLTLNRNVVVKKSSSKLAAPPAARPATTLTFTDKPSTSRIPRPLPSTNRTRLTPVYETGAPKHGHSRPMPTTTSAQLLRAKRSAPVLRTHFGSVALKGPFLPAGSASAQSHHVMSKNSQPYLRRDSDPRRPQSPSARPYSRLSATNPADTPSRVALRRDVASPAYLRQPPPKRLINPTSIKKAYGDGSELDIFDDLPTSATKEKQYEKAPRNVASNRTLRQQTSNTRLPMPDRIETPLPQTPRSPPKMDSTPRFAQDTAASRNAREQRLAGTRSRGGGPIAPTYTNWKAQVAARSPHNSPTAHRKKGSGQRPALIAHKSSASFAKNENGMIYNSTLQRWEGNEEALAPFSLPNTSTTTLALTTASTPTFAPLNHPLNHSHERSHSISHSALAKVQAAHRNVSSRAAKVGPDLSSPRPALISQITQPRHVQYDGAMVFDPVRMSWQKAPRRSNDPRSPSVDKDDEEDPFAGIDDLKDNESVAGHGGNGAAANGTSNGDDPTFVGEEFDLGPSFIRRQREEEAAWRKKVEGWVGGLRDTCENKENEWRWAIRRYAASASAQTSRR</sequence>
<organism evidence="2 3">
    <name type="scientific">Massariosphaeria phaeospora</name>
    <dbReference type="NCBI Taxonomy" id="100035"/>
    <lineage>
        <taxon>Eukaryota</taxon>
        <taxon>Fungi</taxon>
        <taxon>Dikarya</taxon>
        <taxon>Ascomycota</taxon>
        <taxon>Pezizomycotina</taxon>
        <taxon>Dothideomycetes</taxon>
        <taxon>Pleosporomycetidae</taxon>
        <taxon>Pleosporales</taxon>
        <taxon>Pleosporales incertae sedis</taxon>
        <taxon>Massariosphaeria</taxon>
    </lineage>
</organism>
<dbReference type="OrthoDB" id="19159at2759"/>
<evidence type="ECO:0000313" key="2">
    <source>
        <dbReference type="EMBL" id="KAF2878361.1"/>
    </source>
</evidence>
<feature type="compositionally biased region" description="Low complexity" evidence="1">
    <location>
        <begin position="41"/>
        <end position="51"/>
    </location>
</feature>
<dbReference type="GO" id="GO:0031578">
    <property type="term" value="P:mitotic spindle orientation checkpoint signaling"/>
    <property type="evidence" value="ECO:0007669"/>
    <property type="project" value="TreeGrafter"/>
</dbReference>
<feature type="compositionally biased region" description="Low complexity" evidence="1">
    <location>
        <begin position="436"/>
        <end position="445"/>
    </location>
</feature>
<dbReference type="GO" id="GO:0005096">
    <property type="term" value="F:GTPase activator activity"/>
    <property type="evidence" value="ECO:0007669"/>
    <property type="project" value="InterPro"/>
</dbReference>
<evidence type="ECO:0008006" key="4">
    <source>
        <dbReference type="Google" id="ProtNLM"/>
    </source>
</evidence>
<reference evidence="2 3" key="1">
    <citation type="submission" date="2020-01" db="EMBL/GenBank/DDBJ databases">
        <authorList>
            <consortium name="DOE Joint Genome Institute"/>
            <person name="Haridas S."/>
            <person name="Albert R."/>
            <person name="Binder M."/>
            <person name="Bloem J."/>
            <person name="Labutti K."/>
            <person name="Salamov A."/>
            <person name="Andreopoulos B."/>
            <person name="Baker S.E."/>
            <person name="Barry K."/>
            <person name="Bills G."/>
            <person name="Bluhm B.H."/>
            <person name="Cannon C."/>
            <person name="Castanera R."/>
            <person name="Culley D.E."/>
            <person name="Daum C."/>
            <person name="Ezra D."/>
            <person name="Gonzalez J.B."/>
            <person name="Henrissat B."/>
            <person name="Kuo A."/>
            <person name="Liang C."/>
            <person name="Lipzen A."/>
            <person name="Lutzoni F."/>
            <person name="Magnuson J."/>
            <person name="Mondo S."/>
            <person name="Nolan M."/>
            <person name="Ohm R."/>
            <person name="Pangilinan J."/>
            <person name="Park H.-J.H."/>
            <person name="Ramirez L."/>
            <person name="Alfaro M."/>
            <person name="Sun H."/>
            <person name="Tritt A."/>
            <person name="Yoshinaga Y."/>
            <person name="Zwiers L.-H.L."/>
            <person name="Turgeon B.G."/>
            <person name="Goodwin S.B."/>
            <person name="Spatafora J.W."/>
            <person name="Crous P.W."/>
            <person name="Grigoriev I.V."/>
        </authorList>
    </citation>
    <scope>NUCLEOTIDE SEQUENCE [LARGE SCALE GENOMIC DNA]</scope>
    <source>
        <strain evidence="2 3">CBS 611.86</strain>
    </source>
</reference>
<evidence type="ECO:0000313" key="3">
    <source>
        <dbReference type="Proteomes" id="UP000481861"/>
    </source>
</evidence>
<feature type="region of interest" description="Disordered" evidence="1">
    <location>
        <begin position="408"/>
        <end position="459"/>
    </location>
</feature>
<feature type="region of interest" description="Disordered" evidence="1">
    <location>
        <begin position="506"/>
        <end position="618"/>
    </location>
</feature>
<feature type="compositionally biased region" description="Polar residues" evidence="1">
    <location>
        <begin position="178"/>
        <end position="189"/>
    </location>
</feature>
<dbReference type="GO" id="GO:1990334">
    <property type="term" value="C:Bfa1-Bub2 complex"/>
    <property type="evidence" value="ECO:0007669"/>
    <property type="project" value="InterPro"/>
</dbReference>
<accession>A0A7C8MJI6</accession>
<feature type="region of interest" description="Disordered" evidence="1">
    <location>
        <begin position="166"/>
        <end position="189"/>
    </location>
</feature>
<feature type="compositionally biased region" description="Low complexity" evidence="1">
    <location>
        <begin position="319"/>
        <end position="334"/>
    </location>
</feature>
<evidence type="ECO:0000256" key="1">
    <source>
        <dbReference type="SAM" id="MobiDB-lite"/>
    </source>
</evidence>
<feature type="region of interest" description="Disordered" evidence="1">
    <location>
        <begin position="221"/>
        <end position="244"/>
    </location>
</feature>
<feature type="region of interest" description="Disordered" evidence="1">
    <location>
        <begin position="464"/>
        <end position="483"/>
    </location>
</feature>
<dbReference type="InterPro" id="IPR034586">
    <property type="entry name" value="Bfa1/Byr4"/>
</dbReference>
<feature type="compositionally biased region" description="Low complexity" evidence="1">
    <location>
        <begin position="9"/>
        <end position="21"/>
    </location>
</feature>
<dbReference type="Proteomes" id="UP000481861">
    <property type="component" value="Unassembled WGS sequence"/>
</dbReference>